<organism evidence="1 2">
    <name type="scientific">Fimbriiglobus ruber</name>
    <dbReference type="NCBI Taxonomy" id="1908690"/>
    <lineage>
        <taxon>Bacteria</taxon>
        <taxon>Pseudomonadati</taxon>
        <taxon>Planctomycetota</taxon>
        <taxon>Planctomycetia</taxon>
        <taxon>Gemmatales</taxon>
        <taxon>Gemmataceae</taxon>
        <taxon>Fimbriiglobus</taxon>
    </lineage>
</organism>
<accession>A0A225DS50</accession>
<evidence type="ECO:0000313" key="1">
    <source>
        <dbReference type="EMBL" id="OWK44242.1"/>
    </source>
</evidence>
<gene>
    <name evidence="1" type="ORF">FRUB_02174</name>
</gene>
<proteinExistence type="predicted"/>
<dbReference type="Proteomes" id="UP000214646">
    <property type="component" value="Unassembled WGS sequence"/>
</dbReference>
<name>A0A225DS50_9BACT</name>
<dbReference type="SUPFAM" id="SSF53756">
    <property type="entry name" value="UDP-Glycosyltransferase/glycogen phosphorylase"/>
    <property type="match status" value="1"/>
</dbReference>
<evidence type="ECO:0000313" key="2">
    <source>
        <dbReference type="Proteomes" id="UP000214646"/>
    </source>
</evidence>
<dbReference type="AlphaFoldDB" id="A0A225DS50"/>
<protein>
    <submittedName>
        <fullName evidence="1">Flp pilus assembly protein TadD</fullName>
    </submittedName>
</protein>
<keyword evidence="2" id="KW-1185">Reference proteome</keyword>
<reference evidence="2" key="1">
    <citation type="submission" date="2017-06" db="EMBL/GenBank/DDBJ databases">
        <title>Genome analysis of Fimbriiglobus ruber SP5, the first member of the order Planctomycetales with confirmed chitinolytic capability.</title>
        <authorList>
            <person name="Ravin N.V."/>
            <person name="Rakitin A.L."/>
            <person name="Ivanova A.A."/>
            <person name="Beletsky A.V."/>
            <person name="Kulichevskaya I.S."/>
            <person name="Mardanov A.V."/>
            <person name="Dedysh S.N."/>
        </authorList>
    </citation>
    <scope>NUCLEOTIDE SEQUENCE [LARGE SCALE GENOMIC DNA]</scope>
    <source>
        <strain evidence="2">SP5</strain>
    </source>
</reference>
<dbReference type="Gene3D" id="3.40.50.2000">
    <property type="entry name" value="Glycogen Phosphorylase B"/>
    <property type="match status" value="1"/>
</dbReference>
<comment type="caution">
    <text evidence="1">The sequence shown here is derived from an EMBL/GenBank/DDBJ whole genome shotgun (WGS) entry which is preliminary data.</text>
</comment>
<sequence>MSLPAVFGTTVPTIPNPVPYLSPDPGLLKHWGRLLADLRGFNVGIAWQGNPNHKWDRHRSVPVTAFAPLARVPGVRLVALQQGPALKQVDVLGGRFAVTRLPPRDPSARQWTFPDTAAVIRSLDLVVTVDTSVAHLAGALGVPTWVGLSTVVDWRWLLDREDCPWYPTVRLFRQAVQGEWAPVFDRIARELTDRLRVWPAGRGVPVELDPGDLLDRIAALTAAESRTREPMAAARVRAELAALIAARDHGLATTPESDRLFRELLATHQAGCDADDGVRRCDQAKDYGPAFVEAALAAYRANGRRGIIRGRLNDLLGVRGPRPAGESPSAAGPVAP</sequence>
<dbReference type="EMBL" id="NIDE01000003">
    <property type="protein sequence ID" value="OWK44242.1"/>
    <property type="molecule type" value="Genomic_DNA"/>
</dbReference>